<dbReference type="AlphaFoldDB" id="A0A1M6XQ09"/>
<gene>
    <name evidence="7" type="ORF">SAMN05443637_117137</name>
</gene>
<protein>
    <submittedName>
        <fullName evidence="7">Cytochrome P450</fullName>
    </submittedName>
</protein>
<evidence type="ECO:0000256" key="6">
    <source>
        <dbReference type="ARBA" id="ARBA00023033"/>
    </source>
</evidence>
<dbReference type="GO" id="GO:0020037">
    <property type="term" value="F:heme binding"/>
    <property type="evidence" value="ECO:0007669"/>
    <property type="project" value="InterPro"/>
</dbReference>
<sequence>MTSNTLESIDLTDPELYRDGWPHELYRDLRRAGSVLAHPKVYVPAFDADVEFWAVIGHPEVREANRDWQTFAATDGPAIVPWPEDRRGQVLAAMDPPDHARLRKLISAGFTPRMVGRLEEQIRERAARILDAAAEKGTVDFVRDVAHQLPLHVVGDIVGIPEADRHEVFGIIDVLLRSYDPKEGITREQRQEAEAELFRYGRALGEAKRADPTDDVWSILANGDLTLMELDLFFLTLTFAGSETTRNAITDGLIALLEHPDQLAALRADRSLLPGAVDEILRWSSPVLAFGRTVTRDVELGGVQLRARERIALFYPSANRDERVFDDPFRFDIRRSPNPHVTFGGGGPHYCLGANLAKSEISVMFDQLIDRFSDIEIVGEPTRISVGPVNNVGVNVQTLPVRLG</sequence>
<dbReference type="GO" id="GO:0036199">
    <property type="term" value="F:cholest-4-en-3-one 26-monooxygenase activity"/>
    <property type="evidence" value="ECO:0007669"/>
    <property type="project" value="TreeGrafter"/>
</dbReference>
<dbReference type="Proteomes" id="UP000184363">
    <property type="component" value="Unassembled WGS sequence"/>
</dbReference>
<evidence type="ECO:0000256" key="4">
    <source>
        <dbReference type="ARBA" id="ARBA00023002"/>
    </source>
</evidence>
<keyword evidence="3" id="KW-0479">Metal-binding</keyword>
<dbReference type="GO" id="GO:0006707">
    <property type="term" value="P:cholesterol catabolic process"/>
    <property type="evidence" value="ECO:0007669"/>
    <property type="project" value="TreeGrafter"/>
</dbReference>
<dbReference type="Gene3D" id="1.10.630.10">
    <property type="entry name" value="Cytochrome P450"/>
    <property type="match status" value="1"/>
</dbReference>
<dbReference type="InterPro" id="IPR002397">
    <property type="entry name" value="Cyt_P450_B"/>
</dbReference>
<organism evidence="7 8">
    <name type="scientific">Pseudonocardia thermophila</name>
    <dbReference type="NCBI Taxonomy" id="1848"/>
    <lineage>
        <taxon>Bacteria</taxon>
        <taxon>Bacillati</taxon>
        <taxon>Actinomycetota</taxon>
        <taxon>Actinomycetes</taxon>
        <taxon>Pseudonocardiales</taxon>
        <taxon>Pseudonocardiaceae</taxon>
        <taxon>Pseudonocardia</taxon>
    </lineage>
</organism>
<dbReference type="STRING" id="1848.SAMN05443637_117137"/>
<evidence type="ECO:0000256" key="5">
    <source>
        <dbReference type="ARBA" id="ARBA00023004"/>
    </source>
</evidence>
<keyword evidence="6" id="KW-0503">Monooxygenase</keyword>
<accession>A0A1M6XQ09</accession>
<dbReference type="GO" id="GO:0005506">
    <property type="term" value="F:iron ion binding"/>
    <property type="evidence" value="ECO:0007669"/>
    <property type="project" value="InterPro"/>
</dbReference>
<dbReference type="OrthoDB" id="5241086at2"/>
<evidence type="ECO:0000313" key="8">
    <source>
        <dbReference type="Proteomes" id="UP000184363"/>
    </source>
</evidence>
<proteinExistence type="inferred from homology"/>
<dbReference type="InterPro" id="IPR001128">
    <property type="entry name" value="Cyt_P450"/>
</dbReference>
<dbReference type="GO" id="GO:0008395">
    <property type="term" value="F:steroid hydroxylase activity"/>
    <property type="evidence" value="ECO:0007669"/>
    <property type="project" value="TreeGrafter"/>
</dbReference>
<evidence type="ECO:0000313" key="7">
    <source>
        <dbReference type="EMBL" id="SHL08051.1"/>
    </source>
</evidence>
<reference evidence="7 8" key="1">
    <citation type="submission" date="2016-11" db="EMBL/GenBank/DDBJ databases">
        <authorList>
            <person name="Jaros S."/>
            <person name="Januszkiewicz K."/>
            <person name="Wedrychowicz H."/>
        </authorList>
    </citation>
    <scope>NUCLEOTIDE SEQUENCE [LARGE SCALE GENOMIC DNA]</scope>
    <source>
        <strain evidence="7 8">DSM 43832</strain>
    </source>
</reference>
<keyword evidence="2" id="KW-0349">Heme</keyword>
<dbReference type="Pfam" id="PF00067">
    <property type="entry name" value="p450"/>
    <property type="match status" value="1"/>
</dbReference>
<comment type="similarity">
    <text evidence="1">Belongs to the cytochrome P450 family.</text>
</comment>
<dbReference type="SUPFAM" id="SSF48264">
    <property type="entry name" value="Cytochrome P450"/>
    <property type="match status" value="1"/>
</dbReference>
<dbReference type="CDD" id="cd11033">
    <property type="entry name" value="CYP142-like"/>
    <property type="match status" value="1"/>
</dbReference>
<dbReference type="PANTHER" id="PTHR46696">
    <property type="entry name" value="P450, PUTATIVE (EUROFUNG)-RELATED"/>
    <property type="match status" value="1"/>
</dbReference>
<dbReference type="PANTHER" id="PTHR46696:SF4">
    <property type="entry name" value="BIOTIN BIOSYNTHESIS CYTOCHROME P450"/>
    <property type="match status" value="1"/>
</dbReference>
<dbReference type="RefSeq" id="WP_084755546.1">
    <property type="nucleotide sequence ID" value="NZ_CALGVN010000041.1"/>
</dbReference>
<evidence type="ECO:0000256" key="2">
    <source>
        <dbReference type="ARBA" id="ARBA00022617"/>
    </source>
</evidence>
<dbReference type="FunFam" id="1.10.630.10:FF:000018">
    <property type="entry name" value="Cytochrome P450 monooxygenase"/>
    <property type="match status" value="1"/>
</dbReference>
<keyword evidence="5" id="KW-0408">Iron</keyword>
<name>A0A1M6XQ09_PSETH</name>
<evidence type="ECO:0000256" key="3">
    <source>
        <dbReference type="ARBA" id="ARBA00022723"/>
    </source>
</evidence>
<keyword evidence="8" id="KW-1185">Reference proteome</keyword>
<dbReference type="PRINTS" id="PR00359">
    <property type="entry name" value="BP450"/>
</dbReference>
<keyword evidence="4" id="KW-0560">Oxidoreductase</keyword>
<dbReference type="InterPro" id="IPR036396">
    <property type="entry name" value="Cyt_P450_sf"/>
</dbReference>
<evidence type="ECO:0000256" key="1">
    <source>
        <dbReference type="ARBA" id="ARBA00010617"/>
    </source>
</evidence>
<dbReference type="EMBL" id="FRAP01000017">
    <property type="protein sequence ID" value="SHL08051.1"/>
    <property type="molecule type" value="Genomic_DNA"/>
</dbReference>